<dbReference type="PROSITE" id="PS50887">
    <property type="entry name" value="GGDEF"/>
    <property type="match status" value="1"/>
</dbReference>
<dbReference type="Gene3D" id="3.20.20.450">
    <property type="entry name" value="EAL domain"/>
    <property type="match status" value="1"/>
</dbReference>
<dbReference type="CDD" id="cd01949">
    <property type="entry name" value="GGDEF"/>
    <property type="match status" value="1"/>
</dbReference>
<dbReference type="CDD" id="cd00130">
    <property type="entry name" value="PAS"/>
    <property type="match status" value="1"/>
</dbReference>
<dbReference type="Gene3D" id="3.30.70.270">
    <property type="match status" value="1"/>
</dbReference>
<dbReference type="SMART" id="SM00897">
    <property type="entry name" value="FIST"/>
    <property type="match status" value="1"/>
</dbReference>
<dbReference type="SUPFAM" id="SSF55785">
    <property type="entry name" value="PYP-like sensor domain (PAS domain)"/>
    <property type="match status" value="1"/>
</dbReference>
<protein>
    <recommendedName>
        <fullName evidence="7">Diguanylate cyclase</fullName>
    </recommendedName>
</protein>
<evidence type="ECO:0000313" key="5">
    <source>
        <dbReference type="EMBL" id="GAA0314481.1"/>
    </source>
</evidence>
<dbReference type="NCBIfam" id="TIGR00229">
    <property type="entry name" value="sensory_box"/>
    <property type="match status" value="1"/>
</dbReference>
<dbReference type="InterPro" id="IPR000160">
    <property type="entry name" value="GGDEF_dom"/>
</dbReference>
<dbReference type="Pfam" id="PF10442">
    <property type="entry name" value="FIST_C"/>
    <property type="match status" value="1"/>
</dbReference>
<evidence type="ECO:0000259" key="1">
    <source>
        <dbReference type="PROSITE" id="PS50112"/>
    </source>
</evidence>
<evidence type="ECO:0000259" key="3">
    <source>
        <dbReference type="PROSITE" id="PS50883"/>
    </source>
</evidence>
<dbReference type="InterPro" id="IPR000700">
    <property type="entry name" value="PAS-assoc_C"/>
</dbReference>
<dbReference type="SMART" id="SM00267">
    <property type="entry name" value="GGDEF"/>
    <property type="match status" value="1"/>
</dbReference>
<sequence>MKSFNLLFQSEELFIQFVKKHELNEYPNVLVSVFCGKVYETTIEKVANIIQTHIPRAAVIGCTTDGEIMGGTHTSEEIVISFTVFEKTEVKSFSIKDINKFNAKFLGEDIGMSHTTIDTKAIIILSSHDANESTLFIEGIQKVAPNTEVAGGLAGDNGHYKKQLVFDGKQIIENGIVGVVLDSQVLQAHTGYHSKWKEVGRPFLITKASGNIVYSIEQKKPLQILKQYLGQGFISRLPISSAEFPFVLKNSMEKRPIFIRKVEENGAIQLSEEVTEGDELTFAYADTETLIDHSTRGLKKLAKKSVESIFVFPCMSRRRFFSDFTNYELRILEQIAPSVGFFCYGEIVKKDQNLLIEGNAMTYLALSESKGSKEVPKHIIKFKGTNQVNTMMAFTQLMEASTEDLRQMHDNVQLSEQYYRSLFDHNSDVVYSTDLNGRFTSANPSFEEVFGYEKSEFLGKSALKFIQDKDIPRVRNHFYRTMRGKEQFYELEVVSKNGSTHMLHIKNIPIIVNGEMVGVYGIGRDITEKIRTEEKVTHLAHFDHETGLANRTLFSEMVVDQIKKAKKKKRSLAAMFIDMDRFKIINDSLGHTAGDYVLKELAYRIQNSLPRGSFMGRFGGDKFTVLISQDGTEKDYYDIAYRISENIKKPVIFDQQEFFISSSIGVSMYPTDGTDSDTLLRNSDAAMNRAKLMGGSRIVFFSSELNEKAIKRLEMERELRKALKRNEFHLVFQPIVDLKTNRITGSEALIRWVHPRYGTVAPGVFIPIAEETGIIKEIGEWVLKEACNQNANWHKQGYNDLTISVNVSAHQLLDPAFVLQVDRAIEESGLSPEFLYLELTESVMIGNLDYCLRVMNELQHMGINISIDDFGTGYSSLSYIKTLPANRLKIDKSFIDHLSRNAPDLAVVQAVIMMGNGLNMNVVAEGVETKEQASVLLDLQCEYVQGYYFSRPLQKEDFEKQLPTQFLTV</sequence>
<dbReference type="InterPro" id="IPR000014">
    <property type="entry name" value="PAS"/>
</dbReference>
<dbReference type="InterPro" id="IPR052155">
    <property type="entry name" value="Biofilm_reg_signaling"/>
</dbReference>
<accession>A0ABN0VQ70</accession>
<dbReference type="SMART" id="SM01204">
    <property type="entry name" value="FIST_C"/>
    <property type="match status" value="1"/>
</dbReference>
<dbReference type="Pfam" id="PF13426">
    <property type="entry name" value="PAS_9"/>
    <property type="match status" value="1"/>
</dbReference>
<gene>
    <name evidence="5" type="ORF">GCM10008967_01240</name>
</gene>
<dbReference type="PROSITE" id="PS50883">
    <property type="entry name" value="EAL"/>
    <property type="match status" value="1"/>
</dbReference>
<feature type="domain" description="PAC" evidence="2">
    <location>
        <begin position="487"/>
        <end position="538"/>
    </location>
</feature>
<feature type="domain" description="PAS" evidence="1">
    <location>
        <begin position="415"/>
        <end position="485"/>
    </location>
</feature>
<proteinExistence type="predicted"/>
<evidence type="ECO:0000259" key="2">
    <source>
        <dbReference type="PROSITE" id="PS50113"/>
    </source>
</evidence>
<dbReference type="InterPro" id="IPR035965">
    <property type="entry name" value="PAS-like_dom_sf"/>
</dbReference>
<dbReference type="InterPro" id="IPR029787">
    <property type="entry name" value="Nucleotide_cyclase"/>
</dbReference>
<dbReference type="InterPro" id="IPR035919">
    <property type="entry name" value="EAL_sf"/>
</dbReference>
<dbReference type="NCBIfam" id="TIGR00254">
    <property type="entry name" value="GGDEF"/>
    <property type="match status" value="1"/>
</dbReference>
<evidence type="ECO:0000259" key="4">
    <source>
        <dbReference type="PROSITE" id="PS50887"/>
    </source>
</evidence>
<dbReference type="InterPro" id="IPR013702">
    <property type="entry name" value="FIST_domain_N"/>
</dbReference>
<organism evidence="5 6">
    <name type="scientific">Bacillus carboniphilus</name>
    <dbReference type="NCBI Taxonomy" id="86663"/>
    <lineage>
        <taxon>Bacteria</taxon>
        <taxon>Bacillati</taxon>
        <taxon>Bacillota</taxon>
        <taxon>Bacilli</taxon>
        <taxon>Bacillales</taxon>
        <taxon>Bacillaceae</taxon>
        <taxon>Bacillus</taxon>
    </lineage>
</organism>
<dbReference type="EMBL" id="BAAADJ010000002">
    <property type="protein sequence ID" value="GAA0314481.1"/>
    <property type="molecule type" value="Genomic_DNA"/>
</dbReference>
<dbReference type="CDD" id="cd01948">
    <property type="entry name" value="EAL"/>
    <property type="match status" value="1"/>
</dbReference>
<dbReference type="PANTHER" id="PTHR44757">
    <property type="entry name" value="DIGUANYLATE CYCLASE DGCP"/>
    <property type="match status" value="1"/>
</dbReference>
<dbReference type="InterPro" id="IPR019494">
    <property type="entry name" value="FIST_C"/>
</dbReference>
<dbReference type="PROSITE" id="PS50112">
    <property type="entry name" value="PAS"/>
    <property type="match status" value="1"/>
</dbReference>
<dbReference type="SMART" id="SM00091">
    <property type="entry name" value="PAS"/>
    <property type="match status" value="1"/>
</dbReference>
<feature type="domain" description="GGDEF" evidence="4">
    <location>
        <begin position="570"/>
        <end position="703"/>
    </location>
</feature>
<dbReference type="Proteomes" id="UP001500782">
    <property type="component" value="Unassembled WGS sequence"/>
</dbReference>
<dbReference type="Pfam" id="PF00563">
    <property type="entry name" value="EAL"/>
    <property type="match status" value="1"/>
</dbReference>
<dbReference type="Gene3D" id="3.30.450.20">
    <property type="entry name" value="PAS domain"/>
    <property type="match status" value="1"/>
</dbReference>
<dbReference type="SUPFAM" id="SSF141868">
    <property type="entry name" value="EAL domain-like"/>
    <property type="match status" value="1"/>
</dbReference>
<evidence type="ECO:0000313" key="6">
    <source>
        <dbReference type="Proteomes" id="UP001500782"/>
    </source>
</evidence>
<name>A0ABN0VQ70_9BACI</name>
<dbReference type="Pfam" id="PF08495">
    <property type="entry name" value="FIST"/>
    <property type="match status" value="1"/>
</dbReference>
<evidence type="ECO:0008006" key="7">
    <source>
        <dbReference type="Google" id="ProtNLM"/>
    </source>
</evidence>
<dbReference type="SUPFAM" id="SSF55073">
    <property type="entry name" value="Nucleotide cyclase"/>
    <property type="match status" value="1"/>
</dbReference>
<dbReference type="InterPro" id="IPR001633">
    <property type="entry name" value="EAL_dom"/>
</dbReference>
<comment type="caution">
    <text evidence="5">The sequence shown here is derived from an EMBL/GenBank/DDBJ whole genome shotgun (WGS) entry which is preliminary data.</text>
</comment>
<dbReference type="PROSITE" id="PS50113">
    <property type="entry name" value="PAC"/>
    <property type="match status" value="1"/>
</dbReference>
<dbReference type="InterPro" id="IPR043128">
    <property type="entry name" value="Rev_trsase/Diguanyl_cyclase"/>
</dbReference>
<dbReference type="SMART" id="SM00052">
    <property type="entry name" value="EAL"/>
    <property type="match status" value="1"/>
</dbReference>
<dbReference type="PANTHER" id="PTHR44757:SF2">
    <property type="entry name" value="BIOFILM ARCHITECTURE MAINTENANCE PROTEIN MBAA"/>
    <property type="match status" value="1"/>
</dbReference>
<feature type="domain" description="EAL" evidence="3">
    <location>
        <begin position="712"/>
        <end position="966"/>
    </location>
</feature>
<dbReference type="RefSeq" id="WP_343795406.1">
    <property type="nucleotide sequence ID" value="NZ_BAAADJ010000002.1"/>
</dbReference>
<dbReference type="Pfam" id="PF00990">
    <property type="entry name" value="GGDEF"/>
    <property type="match status" value="1"/>
</dbReference>
<reference evidence="5 6" key="1">
    <citation type="journal article" date="2019" name="Int. J. Syst. Evol. Microbiol.">
        <title>The Global Catalogue of Microorganisms (GCM) 10K type strain sequencing project: providing services to taxonomists for standard genome sequencing and annotation.</title>
        <authorList>
            <consortium name="The Broad Institute Genomics Platform"/>
            <consortium name="The Broad Institute Genome Sequencing Center for Infectious Disease"/>
            <person name="Wu L."/>
            <person name="Ma J."/>
        </authorList>
    </citation>
    <scope>NUCLEOTIDE SEQUENCE [LARGE SCALE GENOMIC DNA]</scope>
    <source>
        <strain evidence="5 6">JCM 9731</strain>
    </source>
</reference>
<keyword evidence="6" id="KW-1185">Reference proteome</keyword>